<evidence type="ECO:0000256" key="1">
    <source>
        <dbReference type="SAM" id="Phobius"/>
    </source>
</evidence>
<feature type="transmembrane region" description="Helical" evidence="1">
    <location>
        <begin position="265"/>
        <end position="284"/>
    </location>
</feature>
<name>A0ABV5S995_9ACTN</name>
<reference evidence="2 3" key="1">
    <citation type="submission" date="2024-09" db="EMBL/GenBank/DDBJ databases">
        <authorList>
            <person name="Sun Q."/>
            <person name="Mori K."/>
        </authorList>
    </citation>
    <scope>NUCLEOTIDE SEQUENCE [LARGE SCALE GENOMIC DNA]</scope>
    <source>
        <strain evidence="2 3">JCM 3143</strain>
    </source>
</reference>
<dbReference type="RefSeq" id="WP_344998140.1">
    <property type="nucleotide sequence ID" value="NZ_BAAAXV010000009.1"/>
</dbReference>
<comment type="caution">
    <text evidence="2">The sequence shown here is derived from an EMBL/GenBank/DDBJ whole genome shotgun (WGS) entry which is preliminary data.</text>
</comment>
<dbReference type="EMBL" id="JBHMBW010000040">
    <property type="protein sequence ID" value="MFB9628244.1"/>
    <property type="molecule type" value="Genomic_DNA"/>
</dbReference>
<feature type="transmembrane region" description="Helical" evidence="1">
    <location>
        <begin position="381"/>
        <end position="403"/>
    </location>
</feature>
<evidence type="ECO:0000313" key="3">
    <source>
        <dbReference type="Proteomes" id="UP001589532"/>
    </source>
</evidence>
<dbReference type="Proteomes" id="UP001589532">
    <property type="component" value="Unassembled WGS sequence"/>
</dbReference>
<keyword evidence="1" id="KW-0812">Transmembrane</keyword>
<keyword evidence="1" id="KW-1133">Transmembrane helix</keyword>
<feature type="transmembrane region" description="Helical" evidence="1">
    <location>
        <begin position="340"/>
        <end position="361"/>
    </location>
</feature>
<feature type="transmembrane region" description="Helical" evidence="1">
    <location>
        <begin position="226"/>
        <end position="245"/>
    </location>
</feature>
<feature type="transmembrane region" description="Helical" evidence="1">
    <location>
        <begin position="120"/>
        <end position="146"/>
    </location>
</feature>
<keyword evidence="1" id="KW-0472">Membrane</keyword>
<protein>
    <recommendedName>
        <fullName evidence="4">PqqD family peptide modification chaperone</fullName>
    </recommendedName>
</protein>
<keyword evidence="3" id="KW-1185">Reference proteome</keyword>
<evidence type="ECO:0008006" key="4">
    <source>
        <dbReference type="Google" id="ProtNLM"/>
    </source>
</evidence>
<organism evidence="2 3">
    <name type="scientific">Nonomuraea helvata</name>
    <dbReference type="NCBI Taxonomy" id="37484"/>
    <lineage>
        <taxon>Bacteria</taxon>
        <taxon>Bacillati</taxon>
        <taxon>Actinomycetota</taxon>
        <taxon>Actinomycetes</taxon>
        <taxon>Streptosporangiales</taxon>
        <taxon>Streptosporangiaceae</taxon>
        <taxon>Nonomuraea</taxon>
    </lineage>
</organism>
<feature type="transmembrane region" description="Helical" evidence="1">
    <location>
        <begin position="166"/>
        <end position="188"/>
    </location>
</feature>
<proteinExistence type="predicted"/>
<accession>A0ABV5S995</accession>
<evidence type="ECO:0000313" key="2">
    <source>
        <dbReference type="EMBL" id="MFB9628244.1"/>
    </source>
</evidence>
<gene>
    <name evidence="2" type="ORF">ACFFSA_34595</name>
</gene>
<sequence>MTTPGSATVRLKALSVVPEGDDEVLVGDPATGTFVTIPAVGGVVIAALQRRASIDEAAAEAEEFAGQPVNVPSFVDTLGELGFLAEDDGDEDAGDGAVSEPVRTAPIQARRWMTGIRPEAVRPFFGPVAWTFYAACLLYALGVFAFRPGLIPDPAEDAFAFDDTGLSALAWLPFVWFAAASHECGHWLGARALGIQTRFGVDRRMWMLVFETDLTQLWTLPRRRRYGPLLAGLAVDSVLLAALLTGRLLIDTGLWSPPDLVRSLLAAWVFIKVMQMLWQILVFLRTDLYAVLVNALGCRNLWRVKSLMLRQAFGRLTPEEAEELADSTETDLRVGRWFRWVWLAGFLGVAAWFCLLLLPVFAEVLRWTADGLAEGPLSAAFWYRLLCAGLLLGPETLALSLAVKEYAGRLAARRGASRGASGTEVAG</sequence>